<dbReference type="PANTHER" id="PTHR38442">
    <property type="entry name" value="INNER MEMBRANE PROTEIN-RELATED"/>
    <property type="match status" value="1"/>
</dbReference>
<protein>
    <submittedName>
        <fullName evidence="2">DUF445 family protein</fullName>
    </submittedName>
</protein>
<comment type="caution">
    <text evidence="2">The sequence shown here is derived from an EMBL/GenBank/DDBJ whole genome shotgun (WGS) entry which is preliminary data.</text>
</comment>
<dbReference type="RefSeq" id="WP_129990844.1">
    <property type="nucleotide sequence ID" value="NZ_JAFMOU010000062.1"/>
</dbReference>
<evidence type="ECO:0000256" key="1">
    <source>
        <dbReference type="SAM" id="Phobius"/>
    </source>
</evidence>
<gene>
    <name evidence="2" type="ORF">J1786_05595</name>
</gene>
<keyword evidence="1" id="KW-1133">Transmembrane helix</keyword>
<name>A0ABS6KYH5_9GAMM</name>
<feature type="transmembrane region" description="Helical" evidence="1">
    <location>
        <begin position="12"/>
        <end position="31"/>
    </location>
</feature>
<feature type="transmembrane region" description="Helical" evidence="1">
    <location>
        <begin position="401"/>
        <end position="425"/>
    </location>
</feature>
<keyword evidence="1" id="KW-0812">Transmembrane</keyword>
<dbReference type="EMBL" id="JAFMOU010000062">
    <property type="protein sequence ID" value="MBU9834302.1"/>
    <property type="molecule type" value="Genomic_DNA"/>
</dbReference>
<keyword evidence="1" id="KW-0472">Membrane</keyword>
<organism evidence="2 3">
    <name type="scientific">Rahnella perminowiae</name>
    <dbReference type="NCBI Taxonomy" id="2816244"/>
    <lineage>
        <taxon>Bacteria</taxon>
        <taxon>Pseudomonadati</taxon>
        <taxon>Pseudomonadota</taxon>
        <taxon>Gammaproteobacteria</taxon>
        <taxon>Enterobacterales</taxon>
        <taxon>Yersiniaceae</taxon>
        <taxon>Rahnella</taxon>
    </lineage>
</organism>
<dbReference type="PANTHER" id="PTHR38442:SF1">
    <property type="entry name" value="INNER MEMBRANE PROTEIN"/>
    <property type="match status" value="1"/>
</dbReference>
<sequence length="428" mass="48519">MDKEQELHRSKRNALGLLLVAAALFIITLFLPPNFWVSGLKAISEAAMVGAMADWFAVVALFRRVPVPFVASHTAIIPKNKDKIADNLAVFVQEKFLAPATLITLIRQHDPARMLTDWLNAPDNAQRFAKYAVKMIRGFLDVTDDQRIAQLIRRALYRVIDKIDLSASVATLLDSLTKNGRHQELLDQAMDQLEILLAKDSTRQFISAQIVGWMKREHPLTAKLLPTGWLGRNGADMVSNAVNSVLDDMGNDKTHAFRKGFDQSVQRFIWKLQNDPATAQKAEEIKQYLKDDEKLNIYVLQLWGDMRNWLKEDLESEDSRVFAKVTESGQWLGNALAQDEKLRLSLNQQMESIAEKVAPEFAQFLTRHISDTVKGWDARDMSRQIELNIGKDLQFIRINGTLVGAFIGLMLYLLSQLPVAIPWVMARI</sequence>
<evidence type="ECO:0000313" key="3">
    <source>
        <dbReference type="Proteomes" id="UP000699865"/>
    </source>
</evidence>
<dbReference type="Pfam" id="PF04286">
    <property type="entry name" value="DUF445"/>
    <property type="match status" value="1"/>
</dbReference>
<evidence type="ECO:0000313" key="2">
    <source>
        <dbReference type="EMBL" id="MBU9834302.1"/>
    </source>
</evidence>
<proteinExistence type="predicted"/>
<dbReference type="Proteomes" id="UP000699865">
    <property type="component" value="Unassembled WGS sequence"/>
</dbReference>
<dbReference type="InterPro" id="IPR007383">
    <property type="entry name" value="DUF445"/>
</dbReference>
<keyword evidence="3" id="KW-1185">Reference proteome</keyword>
<accession>A0ABS6KYH5</accession>
<reference evidence="2 3" key="1">
    <citation type="submission" date="2021-03" db="EMBL/GenBank/DDBJ databases">
        <title>Five novel Rahnella species.</title>
        <authorList>
            <person name="Brady C."/>
            <person name="Asselin J."/>
            <person name="Beer S."/>
            <person name="Bruberg M.B."/>
            <person name="Crampton B."/>
            <person name="Venter S."/>
            <person name="Arnold D."/>
            <person name="Denman S."/>
        </authorList>
    </citation>
    <scope>NUCLEOTIDE SEQUENCE [LARGE SCALE GENOMIC DNA]</scope>
    <source>
        <strain evidence="2 3">L72c</strain>
    </source>
</reference>